<dbReference type="GO" id="GO:0008967">
    <property type="term" value="F:phosphoglycolate phosphatase activity"/>
    <property type="evidence" value="ECO:0007669"/>
    <property type="project" value="TreeGrafter"/>
</dbReference>
<dbReference type="InterPro" id="IPR023214">
    <property type="entry name" value="HAD_sf"/>
</dbReference>
<dbReference type="Pfam" id="PF13242">
    <property type="entry name" value="Hydrolase_like"/>
    <property type="match status" value="1"/>
</dbReference>
<dbReference type="SUPFAM" id="SSF56784">
    <property type="entry name" value="HAD-like"/>
    <property type="match status" value="1"/>
</dbReference>
<dbReference type="PANTHER" id="PTHR43434">
    <property type="entry name" value="PHOSPHOGLYCOLATE PHOSPHATASE"/>
    <property type="match status" value="1"/>
</dbReference>
<gene>
    <name evidence="1" type="ORF">Afil01_22500</name>
</gene>
<name>A0A9W6SK36_9ACTN</name>
<dbReference type="GO" id="GO:0006281">
    <property type="term" value="P:DNA repair"/>
    <property type="evidence" value="ECO:0007669"/>
    <property type="project" value="TreeGrafter"/>
</dbReference>
<dbReference type="Gene3D" id="3.40.50.1000">
    <property type="entry name" value="HAD superfamily/HAD-like"/>
    <property type="match status" value="1"/>
</dbReference>
<evidence type="ECO:0000313" key="2">
    <source>
        <dbReference type="Proteomes" id="UP001165079"/>
    </source>
</evidence>
<keyword evidence="2" id="KW-1185">Reference proteome</keyword>
<dbReference type="PANTHER" id="PTHR43434:SF1">
    <property type="entry name" value="PHOSPHOGLYCOLATE PHOSPHATASE"/>
    <property type="match status" value="1"/>
</dbReference>
<proteinExistence type="predicted"/>
<dbReference type="AlphaFoldDB" id="A0A9W6SK36"/>
<dbReference type="GO" id="GO:0005829">
    <property type="term" value="C:cytosol"/>
    <property type="evidence" value="ECO:0007669"/>
    <property type="project" value="TreeGrafter"/>
</dbReference>
<organism evidence="1 2">
    <name type="scientific">Actinorhabdospora filicis</name>
    <dbReference type="NCBI Taxonomy" id="1785913"/>
    <lineage>
        <taxon>Bacteria</taxon>
        <taxon>Bacillati</taxon>
        <taxon>Actinomycetota</taxon>
        <taxon>Actinomycetes</taxon>
        <taxon>Micromonosporales</taxon>
        <taxon>Micromonosporaceae</taxon>
        <taxon>Actinorhabdospora</taxon>
    </lineage>
</organism>
<accession>A0A9W6SK36</accession>
<protein>
    <submittedName>
        <fullName evidence="1">Phosphatase</fullName>
    </submittedName>
</protein>
<dbReference type="InterPro" id="IPR036412">
    <property type="entry name" value="HAD-like_sf"/>
</dbReference>
<dbReference type="InterPro" id="IPR023198">
    <property type="entry name" value="PGP-like_dom2"/>
</dbReference>
<comment type="caution">
    <text evidence="1">The sequence shown here is derived from an EMBL/GenBank/DDBJ whole genome shotgun (WGS) entry which is preliminary data.</text>
</comment>
<dbReference type="Gene3D" id="1.10.150.240">
    <property type="entry name" value="Putative phosphatase, domain 2"/>
    <property type="match status" value="1"/>
</dbReference>
<dbReference type="InterPro" id="IPR050155">
    <property type="entry name" value="HAD-like_hydrolase_sf"/>
</dbReference>
<dbReference type="RefSeq" id="WP_285662548.1">
    <property type="nucleotide sequence ID" value="NZ_BSTX01000001.1"/>
</dbReference>
<evidence type="ECO:0000313" key="1">
    <source>
        <dbReference type="EMBL" id="GLZ77443.1"/>
    </source>
</evidence>
<reference evidence="1" key="1">
    <citation type="submission" date="2023-03" db="EMBL/GenBank/DDBJ databases">
        <title>Actinorhabdospora filicis NBRC 111898.</title>
        <authorList>
            <person name="Ichikawa N."/>
            <person name="Sato H."/>
            <person name="Tonouchi N."/>
        </authorList>
    </citation>
    <scope>NUCLEOTIDE SEQUENCE</scope>
    <source>
        <strain evidence="1">NBRC 111898</strain>
    </source>
</reference>
<sequence length="211" mass="22516">MTRHLVWDWNGTLFDDLAAVVAATNDALVHAGGNPVTADEHRERFRRPIADYYGDELGRPVLPEEFALLDRVFHDSYETHRLACKPAVDAFDAIAAWRGSQSLLSMWHHTNLVPLVEAFGLTPLLARVDGLRGAGGGPKLPHLVAHLEAQGIDAADVVLIGDSVDDADAALSVGAKAILYTGGFTAERKLRAVGVPVAASLLEAVDLAGRG</sequence>
<dbReference type="Proteomes" id="UP001165079">
    <property type="component" value="Unassembled WGS sequence"/>
</dbReference>
<dbReference type="EMBL" id="BSTX01000001">
    <property type="protein sequence ID" value="GLZ77443.1"/>
    <property type="molecule type" value="Genomic_DNA"/>
</dbReference>